<evidence type="ECO:0000256" key="1">
    <source>
        <dbReference type="ARBA" id="ARBA00008366"/>
    </source>
</evidence>
<dbReference type="OrthoDB" id="3181400at2"/>
<dbReference type="InterPro" id="IPR016446">
    <property type="entry name" value="Flavin_OxRdtase_Frp"/>
</dbReference>
<organism evidence="7 8">
    <name type="scientific">Phyllobacterium myrsinacearum</name>
    <dbReference type="NCBI Taxonomy" id="28101"/>
    <lineage>
        <taxon>Bacteria</taxon>
        <taxon>Pseudomonadati</taxon>
        <taxon>Pseudomonadota</taxon>
        <taxon>Alphaproteobacteria</taxon>
        <taxon>Hyphomicrobiales</taxon>
        <taxon>Phyllobacteriaceae</taxon>
        <taxon>Phyllobacterium</taxon>
    </lineage>
</organism>
<evidence type="ECO:0000256" key="5">
    <source>
        <dbReference type="PIRNR" id="PIRNR005426"/>
    </source>
</evidence>
<sequence length="286" mass="31145">MSRQALHRSEPHDDAALGSLLQRRYGAEQPQLAGTPWTDTIDTILSHRSVRSYLPVPVEAATLELAIAAAQSAPSSSNLQAWSVVAVADEQRKARINAIAGSQRQIEQAPLLLIWLADLSRLRGIAGGQQSTSHGLDYLESFLLGVIDAALAAQNAVTVLESLGLGTCYIGAIRNDPGFVARELALPDEVFPVFGLTVGYPDPSDVTGVKPRLPQAAVLHSEQYGSGDDGPDFSGYNDVLRGFQRKQRMPEIDWTEQMSRRIATKEALKNRHKLREVVKSLGFKLK</sequence>
<dbReference type="CDD" id="cd02146">
    <property type="entry name" value="NfsA-like"/>
    <property type="match status" value="1"/>
</dbReference>
<gene>
    <name evidence="7" type="ORF">C5750_18365</name>
</gene>
<keyword evidence="2 5" id="KW-0285">Flavoprotein</keyword>
<dbReference type="InterPro" id="IPR029479">
    <property type="entry name" value="Nitroreductase"/>
</dbReference>
<dbReference type="PANTHER" id="PTHR43425:SF2">
    <property type="entry name" value="OXYGEN-INSENSITIVE NADPH NITROREDUCTASE"/>
    <property type="match status" value="1"/>
</dbReference>
<comment type="caution">
    <text evidence="7">The sequence shown here is derived from an EMBL/GenBank/DDBJ whole genome shotgun (WGS) entry which is preliminary data.</text>
</comment>
<evidence type="ECO:0000259" key="6">
    <source>
        <dbReference type="Pfam" id="PF00881"/>
    </source>
</evidence>
<reference evidence="7 8" key="1">
    <citation type="submission" date="2018-02" db="EMBL/GenBank/DDBJ databases">
        <title>The draft genome of Phyllobacterium myrsinacearum DSM5892.</title>
        <authorList>
            <person name="Li L."/>
            <person name="Liu L."/>
            <person name="Zhang X."/>
            <person name="Wang T."/>
        </authorList>
    </citation>
    <scope>NUCLEOTIDE SEQUENCE [LARGE SCALE GENOMIC DNA]</scope>
    <source>
        <strain evidence="7 8">DSM 5892</strain>
    </source>
</reference>
<dbReference type="Gene3D" id="3.40.109.10">
    <property type="entry name" value="NADH Oxidase"/>
    <property type="match status" value="1"/>
</dbReference>
<keyword evidence="8" id="KW-1185">Reference proteome</keyword>
<feature type="domain" description="Nitroreductase" evidence="6">
    <location>
        <begin position="44"/>
        <end position="200"/>
    </location>
</feature>
<evidence type="ECO:0000313" key="8">
    <source>
        <dbReference type="Proteomes" id="UP000238563"/>
    </source>
</evidence>
<comment type="similarity">
    <text evidence="1 5">Belongs to the flavin oxidoreductase frp family.</text>
</comment>
<name>A0A2S9JFT8_9HYPH</name>
<dbReference type="Pfam" id="PF00881">
    <property type="entry name" value="Nitroreductase"/>
    <property type="match status" value="1"/>
</dbReference>
<keyword evidence="5" id="KW-0521">NADP</keyword>
<accession>A0A2S9JFT8</accession>
<dbReference type="SUPFAM" id="SSF55469">
    <property type="entry name" value="FMN-dependent nitroreductase-like"/>
    <property type="match status" value="1"/>
</dbReference>
<keyword evidence="3 5" id="KW-0288">FMN</keyword>
<dbReference type="PANTHER" id="PTHR43425">
    <property type="entry name" value="OXYGEN-INSENSITIVE NADPH NITROREDUCTASE"/>
    <property type="match status" value="1"/>
</dbReference>
<evidence type="ECO:0000256" key="3">
    <source>
        <dbReference type="ARBA" id="ARBA00022643"/>
    </source>
</evidence>
<dbReference type="InterPro" id="IPR000415">
    <property type="entry name" value="Nitroreductase-like"/>
</dbReference>
<proteinExistence type="inferred from homology"/>
<dbReference type="EMBL" id="PVBT01000005">
    <property type="protein sequence ID" value="PRD51803.1"/>
    <property type="molecule type" value="Genomic_DNA"/>
</dbReference>
<dbReference type="GO" id="GO:0016491">
    <property type="term" value="F:oxidoreductase activity"/>
    <property type="evidence" value="ECO:0007669"/>
    <property type="project" value="UniProtKB-UniRule"/>
</dbReference>
<dbReference type="AlphaFoldDB" id="A0A2S9JFT8"/>
<protein>
    <submittedName>
        <fullName evidence="7">NADPH-dependent oxidoreductase</fullName>
    </submittedName>
</protein>
<evidence type="ECO:0000256" key="2">
    <source>
        <dbReference type="ARBA" id="ARBA00022630"/>
    </source>
</evidence>
<evidence type="ECO:0000313" key="7">
    <source>
        <dbReference type="EMBL" id="PRD51803.1"/>
    </source>
</evidence>
<dbReference type="PIRSF" id="PIRSF005426">
    <property type="entry name" value="Frp"/>
    <property type="match status" value="1"/>
</dbReference>
<evidence type="ECO:0000256" key="4">
    <source>
        <dbReference type="ARBA" id="ARBA00023002"/>
    </source>
</evidence>
<keyword evidence="4 5" id="KW-0560">Oxidoreductase</keyword>
<dbReference type="RefSeq" id="WP_105735361.1">
    <property type="nucleotide sequence ID" value="NZ_PVBT01000005.1"/>
</dbReference>
<dbReference type="Proteomes" id="UP000238563">
    <property type="component" value="Unassembled WGS sequence"/>
</dbReference>